<feature type="chain" id="PRO_5001737039" description="non-specific serine/threonine protein kinase" evidence="22">
    <location>
        <begin position="19"/>
        <end position="931"/>
    </location>
</feature>
<keyword evidence="8" id="KW-0808">Transferase</keyword>
<evidence type="ECO:0000256" key="4">
    <source>
        <dbReference type="ARBA" id="ARBA00022475"/>
    </source>
</evidence>
<dbReference type="Gene3D" id="1.10.510.10">
    <property type="entry name" value="Transferase(Phosphotransferase) domain 1"/>
    <property type="match status" value="1"/>
</dbReference>
<dbReference type="PaxDb" id="3708-A0A078HKB1"/>
<keyword evidence="4" id="KW-1003">Cell membrane</keyword>
<comment type="catalytic activity">
    <reaction evidence="20">
        <text>L-seryl-[protein] + ATP = O-phospho-L-seryl-[protein] + ADP + H(+)</text>
        <dbReference type="Rhea" id="RHEA:17989"/>
        <dbReference type="Rhea" id="RHEA-COMP:9863"/>
        <dbReference type="Rhea" id="RHEA-COMP:11604"/>
        <dbReference type="ChEBI" id="CHEBI:15378"/>
        <dbReference type="ChEBI" id="CHEBI:29999"/>
        <dbReference type="ChEBI" id="CHEBI:30616"/>
        <dbReference type="ChEBI" id="CHEBI:83421"/>
        <dbReference type="ChEBI" id="CHEBI:456216"/>
        <dbReference type="EC" id="2.7.11.1"/>
    </reaction>
</comment>
<dbReference type="PROSITE" id="PS00108">
    <property type="entry name" value="PROTEIN_KINASE_ST"/>
    <property type="match status" value="1"/>
</dbReference>
<evidence type="ECO:0000256" key="12">
    <source>
        <dbReference type="ARBA" id="ARBA00022741"/>
    </source>
</evidence>
<dbReference type="InterPro" id="IPR000719">
    <property type="entry name" value="Prot_kinase_dom"/>
</dbReference>
<dbReference type="FunFam" id="3.80.10.10:FF:000233">
    <property type="entry name" value="Leucine-rich repeat receptor-like protein kinase TDR"/>
    <property type="match status" value="1"/>
</dbReference>
<dbReference type="PROSITE" id="PS50011">
    <property type="entry name" value="PROTEIN_KINASE_DOM"/>
    <property type="match status" value="1"/>
</dbReference>
<evidence type="ECO:0000256" key="17">
    <source>
        <dbReference type="ARBA" id="ARBA00023170"/>
    </source>
</evidence>
<dbReference type="FunFam" id="3.80.10.10:FF:000430">
    <property type="entry name" value="Leucine-rich repeat receptor-like protein kinase PEPR1"/>
    <property type="match status" value="1"/>
</dbReference>
<dbReference type="Pfam" id="PF00560">
    <property type="entry name" value="LRR_1"/>
    <property type="match status" value="4"/>
</dbReference>
<evidence type="ECO:0000256" key="16">
    <source>
        <dbReference type="ARBA" id="ARBA00023136"/>
    </source>
</evidence>
<proteinExistence type="inferred from homology"/>
<dbReference type="Pfam" id="PF23598">
    <property type="entry name" value="LRR_14"/>
    <property type="match status" value="1"/>
</dbReference>
<dbReference type="Gramene" id="CDY37749">
    <property type="protein sequence ID" value="CDY37749"/>
    <property type="gene ID" value="GSBRNA2T00064653001"/>
</dbReference>
<evidence type="ECO:0000256" key="19">
    <source>
        <dbReference type="ARBA" id="ARBA00047899"/>
    </source>
</evidence>
<dbReference type="AlphaFoldDB" id="A0A078HKB1"/>
<evidence type="ECO:0000256" key="5">
    <source>
        <dbReference type="ARBA" id="ARBA00022527"/>
    </source>
</evidence>
<dbReference type="GO" id="GO:0005886">
    <property type="term" value="C:plasma membrane"/>
    <property type="evidence" value="ECO:0007669"/>
    <property type="project" value="UniProtKB-SubCell"/>
</dbReference>
<evidence type="ECO:0000256" key="9">
    <source>
        <dbReference type="ARBA" id="ARBA00022692"/>
    </source>
</evidence>
<keyword evidence="9 21" id="KW-0812">Transmembrane</keyword>
<dbReference type="GO" id="GO:0009791">
    <property type="term" value="P:post-embryonic development"/>
    <property type="evidence" value="ECO:0007669"/>
    <property type="project" value="UniProtKB-ARBA"/>
</dbReference>
<dbReference type="Proteomes" id="UP000028999">
    <property type="component" value="Unassembled WGS sequence"/>
</dbReference>
<evidence type="ECO:0000256" key="3">
    <source>
        <dbReference type="ARBA" id="ARBA00012513"/>
    </source>
</evidence>
<dbReference type="SUPFAM" id="SSF52058">
    <property type="entry name" value="L domain-like"/>
    <property type="match status" value="1"/>
</dbReference>
<dbReference type="GO" id="GO:0005524">
    <property type="term" value="F:ATP binding"/>
    <property type="evidence" value="ECO:0007669"/>
    <property type="project" value="UniProtKB-KW"/>
</dbReference>
<dbReference type="InterPro" id="IPR051716">
    <property type="entry name" value="Plant_RL_S/T_kinase"/>
</dbReference>
<keyword evidence="18" id="KW-0325">Glycoprotein</keyword>
<keyword evidence="11" id="KW-0677">Repeat</keyword>
<dbReference type="EC" id="2.7.11.1" evidence="3"/>
<dbReference type="Gene3D" id="3.80.10.10">
    <property type="entry name" value="Ribonuclease Inhibitor"/>
    <property type="match status" value="3"/>
</dbReference>
<dbReference type="InterPro" id="IPR003591">
    <property type="entry name" value="Leu-rich_rpt_typical-subtyp"/>
</dbReference>
<gene>
    <name evidence="24" type="primary">BnaA04g19190D</name>
    <name evidence="24" type="ORF">GSBRNA2T00064653001</name>
</gene>
<evidence type="ECO:0000256" key="21">
    <source>
        <dbReference type="SAM" id="Phobius"/>
    </source>
</evidence>
<keyword evidence="13" id="KW-0418">Kinase</keyword>
<keyword evidence="15 21" id="KW-1133">Transmembrane helix</keyword>
<dbReference type="SMART" id="SM00220">
    <property type="entry name" value="S_TKc"/>
    <property type="match status" value="1"/>
</dbReference>
<keyword evidence="6" id="KW-0597">Phosphoprotein</keyword>
<evidence type="ECO:0000256" key="22">
    <source>
        <dbReference type="SAM" id="SignalP"/>
    </source>
</evidence>
<keyword evidence="25" id="KW-1185">Reference proteome</keyword>
<feature type="signal peptide" evidence="22">
    <location>
        <begin position="1"/>
        <end position="18"/>
    </location>
</feature>
<dbReference type="EMBL" id="LK032406">
    <property type="protein sequence ID" value="CDY37749.1"/>
    <property type="molecule type" value="Genomic_DNA"/>
</dbReference>
<dbReference type="InterPro" id="IPR013210">
    <property type="entry name" value="LRR_N_plant-typ"/>
</dbReference>
<dbReference type="FunFam" id="3.80.10.10:FF:000680">
    <property type="entry name" value="Probable leucine-rich repeat receptor-like protein kinase At2g33170"/>
    <property type="match status" value="1"/>
</dbReference>
<dbReference type="FunFam" id="3.30.200.20:FF:000309">
    <property type="entry name" value="Leucine-rich repeat receptor protein kinase MSP1"/>
    <property type="match status" value="1"/>
</dbReference>
<comment type="catalytic activity">
    <reaction evidence="19">
        <text>L-threonyl-[protein] + ATP = O-phospho-L-threonyl-[protein] + ADP + H(+)</text>
        <dbReference type="Rhea" id="RHEA:46608"/>
        <dbReference type="Rhea" id="RHEA-COMP:11060"/>
        <dbReference type="Rhea" id="RHEA-COMP:11605"/>
        <dbReference type="ChEBI" id="CHEBI:15378"/>
        <dbReference type="ChEBI" id="CHEBI:30013"/>
        <dbReference type="ChEBI" id="CHEBI:30616"/>
        <dbReference type="ChEBI" id="CHEBI:61977"/>
        <dbReference type="ChEBI" id="CHEBI:456216"/>
        <dbReference type="EC" id="2.7.11.1"/>
    </reaction>
</comment>
<dbReference type="PANTHER" id="PTHR48053">
    <property type="entry name" value="LEUCINE RICH REPEAT FAMILY PROTEIN, EXPRESSED"/>
    <property type="match status" value="1"/>
</dbReference>
<evidence type="ECO:0000256" key="15">
    <source>
        <dbReference type="ARBA" id="ARBA00022989"/>
    </source>
</evidence>
<keyword evidence="12" id="KW-0547">Nucleotide-binding</keyword>
<evidence type="ECO:0000256" key="13">
    <source>
        <dbReference type="ARBA" id="ARBA00022777"/>
    </source>
</evidence>
<evidence type="ECO:0000259" key="23">
    <source>
        <dbReference type="PROSITE" id="PS50011"/>
    </source>
</evidence>
<dbReference type="SUPFAM" id="SSF56112">
    <property type="entry name" value="Protein kinase-like (PK-like)"/>
    <property type="match status" value="1"/>
</dbReference>
<keyword evidence="16 21" id="KW-0472">Membrane</keyword>
<feature type="transmembrane region" description="Helical" evidence="21">
    <location>
        <begin position="559"/>
        <end position="582"/>
    </location>
</feature>
<dbReference type="InterPro" id="IPR032675">
    <property type="entry name" value="LRR_dom_sf"/>
</dbReference>
<dbReference type="Pfam" id="PF08263">
    <property type="entry name" value="LRRNT_2"/>
    <property type="match status" value="1"/>
</dbReference>
<dbReference type="STRING" id="3708.A0A078HKB1"/>
<dbReference type="InterPro" id="IPR008271">
    <property type="entry name" value="Ser/Thr_kinase_AS"/>
</dbReference>
<keyword evidence="17" id="KW-0675">Receptor</keyword>
<reference evidence="24 25" key="1">
    <citation type="journal article" date="2014" name="Science">
        <title>Plant genetics. Early allopolyploid evolution in the post-Neolithic Brassica napus oilseed genome.</title>
        <authorList>
            <person name="Chalhoub B."/>
            <person name="Denoeud F."/>
            <person name="Liu S."/>
            <person name="Parkin I.A."/>
            <person name="Tang H."/>
            <person name="Wang X."/>
            <person name="Chiquet J."/>
            <person name="Belcram H."/>
            <person name="Tong C."/>
            <person name="Samans B."/>
            <person name="Correa M."/>
            <person name="Da Silva C."/>
            <person name="Just J."/>
            <person name="Falentin C."/>
            <person name="Koh C.S."/>
            <person name="Le Clainche I."/>
            <person name="Bernard M."/>
            <person name="Bento P."/>
            <person name="Noel B."/>
            <person name="Labadie K."/>
            <person name="Alberti A."/>
            <person name="Charles M."/>
            <person name="Arnaud D."/>
            <person name="Guo H."/>
            <person name="Daviaud C."/>
            <person name="Alamery S."/>
            <person name="Jabbari K."/>
            <person name="Zhao M."/>
            <person name="Edger P.P."/>
            <person name="Chelaifa H."/>
            <person name="Tack D."/>
            <person name="Lassalle G."/>
            <person name="Mestiri I."/>
            <person name="Schnel N."/>
            <person name="Le Paslier M.C."/>
            <person name="Fan G."/>
            <person name="Renault V."/>
            <person name="Bayer P.E."/>
            <person name="Golicz A.A."/>
            <person name="Manoli S."/>
            <person name="Lee T.H."/>
            <person name="Thi V.H."/>
            <person name="Chalabi S."/>
            <person name="Hu Q."/>
            <person name="Fan C."/>
            <person name="Tollenaere R."/>
            <person name="Lu Y."/>
            <person name="Battail C."/>
            <person name="Shen J."/>
            <person name="Sidebottom C.H."/>
            <person name="Wang X."/>
            <person name="Canaguier A."/>
            <person name="Chauveau A."/>
            <person name="Berard A."/>
            <person name="Deniot G."/>
            <person name="Guan M."/>
            <person name="Liu Z."/>
            <person name="Sun F."/>
            <person name="Lim Y.P."/>
            <person name="Lyons E."/>
            <person name="Town C.D."/>
            <person name="Bancroft I."/>
            <person name="Wang X."/>
            <person name="Meng J."/>
            <person name="Ma J."/>
            <person name="Pires J.C."/>
            <person name="King G.J."/>
            <person name="Brunel D."/>
            <person name="Delourme R."/>
            <person name="Renard M."/>
            <person name="Aury J.M."/>
            <person name="Adams K.L."/>
            <person name="Batley J."/>
            <person name="Snowdon R.J."/>
            <person name="Tost J."/>
            <person name="Edwards D."/>
            <person name="Zhou Y."/>
            <person name="Hua W."/>
            <person name="Sharpe A.G."/>
            <person name="Paterson A.H."/>
            <person name="Guan C."/>
            <person name="Wincker P."/>
        </authorList>
    </citation>
    <scope>NUCLEOTIDE SEQUENCE [LARGE SCALE GENOMIC DNA]</scope>
    <source>
        <strain evidence="25">cv. Darmor-bzh</strain>
    </source>
</reference>
<evidence type="ECO:0000313" key="24">
    <source>
        <dbReference type="EMBL" id="CDY37749.1"/>
    </source>
</evidence>
<evidence type="ECO:0000256" key="14">
    <source>
        <dbReference type="ARBA" id="ARBA00022840"/>
    </source>
</evidence>
<dbReference type="PANTHER" id="PTHR48053:SF160">
    <property type="entry name" value="PROTEIN KINASE DOMAIN-CONTAINING PROTEIN"/>
    <property type="match status" value="1"/>
</dbReference>
<dbReference type="Pfam" id="PF13855">
    <property type="entry name" value="LRR_8"/>
    <property type="match status" value="1"/>
</dbReference>
<dbReference type="SMART" id="SM00369">
    <property type="entry name" value="LRR_TYP"/>
    <property type="match status" value="7"/>
</dbReference>
<organism evidence="24 25">
    <name type="scientific">Brassica napus</name>
    <name type="common">Rape</name>
    <dbReference type="NCBI Taxonomy" id="3708"/>
    <lineage>
        <taxon>Eukaryota</taxon>
        <taxon>Viridiplantae</taxon>
        <taxon>Streptophyta</taxon>
        <taxon>Embryophyta</taxon>
        <taxon>Tracheophyta</taxon>
        <taxon>Spermatophyta</taxon>
        <taxon>Magnoliopsida</taxon>
        <taxon>eudicotyledons</taxon>
        <taxon>Gunneridae</taxon>
        <taxon>Pentapetalae</taxon>
        <taxon>rosids</taxon>
        <taxon>malvids</taxon>
        <taxon>Brassicales</taxon>
        <taxon>Brassicaceae</taxon>
        <taxon>Brassiceae</taxon>
        <taxon>Brassica</taxon>
    </lineage>
</organism>
<dbReference type="Pfam" id="PF00069">
    <property type="entry name" value="Pkinase"/>
    <property type="match status" value="1"/>
</dbReference>
<feature type="domain" description="Protein kinase" evidence="23">
    <location>
        <begin position="627"/>
        <end position="906"/>
    </location>
</feature>
<evidence type="ECO:0000256" key="20">
    <source>
        <dbReference type="ARBA" id="ARBA00048679"/>
    </source>
</evidence>
<dbReference type="GO" id="GO:0031349">
    <property type="term" value="P:positive regulation of defense response"/>
    <property type="evidence" value="ECO:0000318"/>
    <property type="project" value="GO_Central"/>
</dbReference>
<keyword evidence="7" id="KW-0433">Leucine-rich repeat</keyword>
<evidence type="ECO:0000313" key="25">
    <source>
        <dbReference type="Proteomes" id="UP000028999"/>
    </source>
</evidence>
<evidence type="ECO:0000256" key="11">
    <source>
        <dbReference type="ARBA" id="ARBA00022737"/>
    </source>
</evidence>
<dbReference type="GO" id="GO:0043068">
    <property type="term" value="P:positive regulation of programmed cell death"/>
    <property type="evidence" value="ECO:0000318"/>
    <property type="project" value="GO_Central"/>
</dbReference>
<keyword evidence="14" id="KW-0067">ATP-binding</keyword>
<sequence>MFGGVLFLLTLVVWTSECLNRDGQFLLELKNRGFQDSFNHLRNWNGIDETPCNWIGVNCSNNLVVTSLDLSSMNLTGVLAPSIGGLVNLVYLSLAYNELTGDIPKEIGNCSNLEVMFLNNNQFGGSIPIEIKNLSALRSFNICNNKLSGPLPEEIGDLHNLEELLLGLAQNLISGELPKEIGKLVKLQEVILWQNKFSGSIPKEIGNLTRLEILALYVNSFVGPIPSEIGNMKSLKKLYLYQNQLNGTIPREIGNLTRAMEIDFSENMLTGEIPVELSKISELKLLYLFQNKLTGTIPNELSDLMNLLQLFHNSLSGVIPQGLGMYSPLWVVDFSENQLSGKIPPSICNQSNLILLNLGSNRIFGEIPPGVLTCKPLQQLRVVGNRLTGRFPTDLCKLVNLSAIELDQNRFSGPLPAKIEICQKLQRLHLAANRFIGHLPCELGSLHQLEILRLNDNRLSGNIPFTIGNLTHLTELQMGGNLFSGSIPPQLGSLSSCNFSYNNLTGPLPLTPLFQNMTLTSFLGDKGLCGGHLRSCDSNLSSWSNLSPLRSGSARRRRIIVILSSIVGGISLFLIAIVVHFLRQHPVEATKLPYVRDKEPFFEESDIYFVPKERFTVKDILEATKGFHESYIIGKGACGTVYKAVMPSGKTIAVKKLGSNREGGNNNNTDNSFRAEILTLGKIRHRNIVRLYSFCYHQGSNSNLLLYEYMSRGSLGEILHGGKSYGLDWPTRFGIALGAAEGLAYLHHDCKPRIIHRDIKSNNILLDENFEAHVGDFGLAKVIDMPVSKSVSAVAGSYGYIAPEYAYTMKVTEKCDIYSFGVVLLELLTGKTPVQPIDQGGDLATWTRNHIRDHSLTCEILDPYLTKVEDDVILAHMITVTKIAVLCTKASPSDRPTMREVVLMLIESGERAGKVIVSATCGDLPPPVQSC</sequence>
<evidence type="ECO:0000256" key="1">
    <source>
        <dbReference type="ARBA" id="ARBA00004251"/>
    </source>
</evidence>
<comment type="subcellular location">
    <subcellularLocation>
        <location evidence="1">Cell membrane</location>
        <topology evidence="1">Single-pass type I membrane protein</topology>
    </subcellularLocation>
</comment>
<comment type="similarity">
    <text evidence="2">Belongs to the protein kinase superfamily. Ser/Thr protein kinase family.</text>
</comment>
<protein>
    <recommendedName>
        <fullName evidence="3">non-specific serine/threonine protein kinase</fullName>
        <ecNumber evidence="3">2.7.11.1</ecNumber>
    </recommendedName>
</protein>
<name>A0A078HKB1_BRANA</name>
<accession>A0A078HKB1</accession>
<dbReference type="FunFam" id="1.10.510.10:FF:000365">
    <property type="entry name" value="Leucine-rich repeat receptor-like serine/threonine-protein kinase At1g17230"/>
    <property type="match status" value="1"/>
</dbReference>
<keyword evidence="10 22" id="KW-0732">Signal</keyword>
<evidence type="ECO:0000256" key="7">
    <source>
        <dbReference type="ARBA" id="ARBA00022614"/>
    </source>
</evidence>
<evidence type="ECO:0000256" key="6">
    <source>
        <dbReference type="ARBA" id="ARBA00022553"/>
    </source>
</evidence>
<dbReference type="GO" id="GO:0004713">
    <property type="term" value="F:protein tyrosine kinase activity"/>
    <property type="evidence" value="ECO:0000318"/>
    <property type="project" value="GO_Central"/>
</dbReference>
<evidence type="ECO:0000256" key="2">
    <source>
        <dbReference type="ARBA" id="ARBA00008684"/>
    </source>
</evidence>
<dbReference type="GO" id="GO:0004674">
    <property type="term" value="F:protein serine/threonine kinase activity"/>
    <property type="evidence" value="ECO:0000318"/>
    <property type="project" value="GO_Central"/>
</dbReference>
<evidence type="ECO:0000256" key="18">
    <source>
        <dbReference type="ARBA" id="ARBA00023180"/>
    </source>
</evidence>
<dbReference type="SUPFAM" id="SSF52047">
    <property type="entry name" value="RNI-like"/>
    <property type="match status" value="1"/>
</dbReference>
<evidence type="ECO:0000256" key="8">
    <source>
        <dbReference type="ARBA" id="ARBA00022679"/>
    </source>
</evidence>
<dbReference type="GO" id="GO:0060862">
    <property type="term" value="P:negative regulation of floral organ abscission"/>
    <property type="evidence" value="ECO:0000318"/>
    <property type="project" value="GO_Central"/>
</dbReference>
<dbReference type="InterPro" id="IPR001611">
    <property type="entry name" value="Leu-rich_rpt"/>
</dbReference>
<dbReference type="InterPro" id="IPR055414">
    <property type="entry name" value="LRR_R13L4/SHOC2-like"/>
</dbReference>
<dbReference type="InterPro" id="IPR011009">
    <property type="entry name" value="Kinase-like_dom_sf"/>
</dbReference>
<keyword evidence="5" id="KW-0723">Serine/threonine-protein kinase</keyword>
<dbReference type="OMA" id="WSTRFMI"/>
<dbReference type="Gene3D" id="3.30.200.20">
    <property type="entry name" value="Phosphorylase Kinase, domain 1"/>
    <property type="match status" value="1"/>
</dbReference>
<evidence type="ECO:0000256" key="10">
    <source>
        <dbReference type="ARBA" id="ARBA00022729"/>
    </source>
</evidence>